<accession>A0ABV2PP79</accession>
<organism evidence="1 2">
    <name type="scientific">Lysinibacillus parviboronicapiens</name>
    <dbReference type="NCBI Taxonomy" id="436516"/>
    <lineage>
        <taxon>Bacteria</taxon>
        <taxon>Bacillati</taxon>
        <taxon>Bacillota</taxon>
        <taxon>Bacilli</taxon>
        <taxon>Bacillales</taxon>
        <taxon>Bacillaceae</taxon>
        <taxon>Lysinibacillus</taxon>
    </lineage>
</organism>
<gene>
    <name evidence="1" type="ORF">ABIA69_003559</name>
</gene>
<protein>
    <submittedName>
        <fullName evidence="1">Uncharacterized protein</fullName>
    </submittedName>
</protein>
<name>A0ABV2PP79_9BACI</name>
<comment type="caution">
    <text evidence="1">The sequence shown here is derived from an EMBL/GenBank/DDBJ whole genome shotgun (WGS) entry which is preliminary data.</text>
</comment>
<sequence length="71" mass="8176">MSFKTIKYDLCTRFAFPQAMHEPLTLPAGLMLLPFPTPVLRFNHVFVANTIRRGLRGFLRLHPKNCLLGYS</sequence>
<evidence type="ECO:0000313" key="1">
    <source>
        <dbReference type="EMBL" id="MET4562369.1"/>
    </source>
</evidence>
<reference evidence="1 2" key="1">
    <citation type="submission" date="2024-06" db="EMBL/GenBank/DDBJ databases">
        <title>Sorghum-associated microbial communities from plants grown in Nebraska, USA.</title>
        <authorList>
            <person name="Schachtman D."/>
        </authorList>
    </citation>
    <scope>NUCLEOTIDE SEQUENCE [LARGE SCALE GENOMIC DNA]</scope>
    <source>
        <strain evidence="1 2">736</strain>
    </source>
</reference>
<dbReference type="EMBL" id="JBEPSB010000019">
    <property type="protein sequence ID" value="MET4562369.1"/>
    <property type="molecule type" value="Genomic_DNA"/>
</dbReference>
<evidence type="ECO:0000313" key="2">
    <source>
        <dbReference type="Proteomes" id="UP001549363"/>
    </source>
</evidence>
<dbReference type="Proteomes" id="UP001549363">
    <property type="component" value="Unassembled WGS sequence"/>
</dbReference>
<keyword evidence="2" id="KW-1185">Reference proteome</keyword>
<proteinExistence type="predicted"/>